<accession>A0ABP4DVA2</accession>
<feature type="domain" description="YdhG-like" evidence="1">
    <location>
        <begin position="33"/>
        <end position="136"/>
    </location>
</feature>
<organism evidence="2 3">
    <name type="scientific">Kitasatospora arboriphila</name>
    <dbReference type="NCBI Taxonomy" id="258052"/>
    <lineage>
        <taxon>Bacteria</taxon>
        <taxon>Bacillati</taxon>
        <taxon>Actinomycetota</taxon>
        <taxon>Actinomycetes</taxon>
        <taxon>Kitasatosporales</taxon>
        <taxon>Streptomycetaceae</taxon>
        <taxon>Kitasatospora</taxon>
    </lineage>
</organism>
<gene>
    <name evidence="2" type="ORF">GCM10009663_04600</name>
</gene>
<proteinExistence type="predicted"/>
<protein>
    <recommendedName>
        <fullName evidence="1">YdhG-like domain-containing protein</fullName>
    </recommendedName>
</protein>
<name>A0ABP4DVA2_9ACTN</name>
<dbReference type="Proteomes" id="UP001499987">
    <property type="component" value="Unassembled WGS sequence"/>
</dbReference>
<sequence>MLVGWVTAMAEPKTVRTGADPAAFLAGVGDERRRADAQQLCDLLAGATGAPAEMWGGSMVGFGCYRYRYASGRSGEWPPIAFAPRKQALVLYVAEGFEPYAGLLARLGPHTTGKGCLYLERLADVDRAVLAELVATSFERMDGRTVTP</sequence>
<evidence type="ECO:0000259" key="1">
    <source>
        <dbReference type="Pfam" id="PF08818"/>
    </source>
</evidence>
<dbReference type="InterPro" id="IPR014922">
    <property type="entry name" value="YdhG-like"/>
</dbReference>
<evidence type="ECO:0000313" key="2">
    <source>
        <dbReference type="EMBL" id="GAA1069960.1"/>
    </source>
</evidence>
<dbReference type="EMBL" id="BAAALD010000003">
    <property type="protein sequence ID" value="GAA1069960.1"/>
    <property type="molecule type" value="Genomic_DNA"/>
</dbReference>
<comment type="caution">
    <text evidence="2">The sequence shown here is derived from an EMBL/GenBank/DDBJ whole genome shotgun (WGS) entry which is preliminary data.</text>
</comment>
<evidence type="ECO:0000313" key="3">
    <source>
        <dbReference type="Proteomes" id="UP001499987"/>
    </source>
</evidence>
<dbReference type="Pfam" id="PF08818">
    <property type="entry name" value="DUF1801"/>
    <property type="match status" value="1"/>
</dbReference>
<reference evidence="3" key="1">
    <citation type="journal article" date="2019" name="Int. J. Syst. Evol. Microbiol.">
        <title>The Global Catalogue of Microorganisms (GCM) 10K type strain sequencing project: providing services to taxonomists for standard genome sequencing and annotation.</title>
        <authorList>
            <consortium name="The Broad Institute Genomics Platform"/>
            <consortium name="The Broad Institute Genome Sequencing Center for Infectious Disease"/>
            <person name="Wu L."/>
            <person name="Ma J."/>
        </authorList>
    </citation>
    <scope>NUCLEOTIDE SEQUENCE [LARGE SCALE GENOMIC DNA]</scope>
    <source>
        <strain evidence="3">JCM 13002</strain>
    </source>
</reference>
<keyword evidence="3" id="KW-1185">Reference proteome</keyword>